<accession>A0A133PUI4</accession>
<sequence length="73" mass="9041">MHHHFVRCLTKYTATFLNCQHEYLIYFKSSYKILRHKHFDMQFFGLKYERDCISTFLRNRLQLQIGGYYVVKL</sequence>
<evidence type="ECO:0000313" key="3">
    <source>
        <dbReference type="EMBL" id="RZI07956.1"/>
    </source>
</evidence>
<dbReference type="Proteomes" id="UP000217245">
    <property type="component" value="Chromosome"/>
</dbReference>
<dbReference type="Proteomes" id="UP000451682">
    <property type="component" value="Unassembled WGS sequence"/>
</dbReference>
<evidence type="ECO:0000313" key="7">
    <source>
        <dbReference type="Proteomes" id="UP000294017"/>
    </source>
</evidence>
<dbReference type="EMBL" id="QNXF01000003">
    <property type="protein sequence ID" value="TXL39709.1"/>
    <property type="molecule type" value="Genomic_DNA"/>
</dbReference>
<dbReference type="EMBL" id="RQTF01000057">
    <property type="protein sequence ID" value="RZI07956.1"/>
    <property type="molecule type" value="Genomic_DNA"/>
</dbReference>
<dbReference type="EMBL" id="CP023391">
    <property type="protein sequence ID" value="ATC70448.1"/>
    <property type="molecule type" value="Genomic_DNA"/>
</dbReference>
<proteinExistence type="predicted"/>
<evidence type="ECO:0000313" key="5">
    <source>
        <dbReference type="Proteomes" id="UP000217245"/>
    </source>
</evidence>
<dbReference type="Proteomes" id="UP000294017">
    <property type="component" value="Unassembled WGS sequence"/>
</dbReference>
<dbReference type="AlphaFoldDB" id="A0A133PUI4"/>
<reference evidence="4 8" key="2">
    <citation type="submission" date="2018-06" db="EMBL/GenBank/DDBJ databases">
        <title>Whole genome sequencing to identify and define MRSA outbreaks.</title>
        <authorList>
            <person name="Sullivan M.J."/>
            <person name="Altman D.R."/>
            <person name="Chacko K."/>
            <person name="Ciferri B."/>
            <person name="Webster E."/>
            <person name="Deikus G."/>
            <person name="Lewis M."/>
            <person name="Khan Z."/>
            <person name="Beckford C."/>
            <person name="Rendo A."/>
            <person name="Samaroo F."/>
            <person name="Sebra R."/>
            <person name="Karam-Howlin R."/>
            <person name="Southwick K."/>
            <person name="Adams E."/>
            <person name="Ying L."/>
            <person name="Kornblum J."/>
            <person name="Factor S."/>
            <person name="Danesh Yazdi M."/>
            <person name="Dingle T."/>
            <person name="Hamula C."/>
            <person name="Bashir A."/>
            <person name="Schadt E."/>
            <person name="Kasarskis A."/>
            <person name="Patel G."/>
            <person name="Wallach F."/>
            <person name="Gibbs K."/>
            <person name="Van Bakel H."/>
        </authorList>
    </citation>
    <scope>NUCLEOTIDE SEQUENCE [LARGE SCALE GENOMIC DNA]</scope>
    <source>
        <strain evidence="8">pt013</strain>
        <strain evidence="4">Pt013</strain>
    </source>
</reference>
<protein>
    <submittedName>
        <fullName evidence="4">Uncharacterized protein</fullName>
    </submittedName>
</protein>
<evidence type="ECO:0000313" key="6">
    <source>
        <dbReference type="Proteomes" id="UP000293434"/>
    </source>
</evidence>
<dbReference type="EMBL" id="RQTC01000011">
    <property type="protein sequence ID" value="RZH95971.1"/>
    <property type="molecule type" value="Genomic_DNA"/>
</dbReference>
<evidence type="ECO:0000313" key="1">
    <source>
        <dbReference type="EMBL" id="ATC70448.1"/>
    </source>
</evidence>
<reference evidence="1 5" key="1">
    <citation type="submission" date="2017-09" db="EMBL/GenBank/DDBJ databases">
        <title>A single nucleotide polymorphism in the Staphylococcus aureus virulence regulator SaeR abolishes pathogenesis.</title>
        <authorList>
            <person name="Copin R.J."/>
            <person name="Sause W."/>
            <person name="Shopsin B."/>
            <person name="Torres V.J."/>
        </authorList>
    </citation>
    <scope>NUCLEOTIDE SEQUENCE [LARGE SCALE GENOMIC DNA]</scope>
    <source>
        <strain evidence="5">Newman</strain>
        <strain evidence="1">Newman_D2C</strain>
    </source>
</reference>
<evidence type="ECO:0000313" key="2">
    <source>
        <dbReference type="EMBL" id="RZH95971.1"/>
    </source>
</evidence>
<name>A0A133PUI4_STAAU</name>
<organism evidence="4 8">
    <name type="scientific">Staphylococcus aureus</name>
    <dbReference type="NCBI Taxonomy" id="1280"/>
    <lineage>
        <taxon>Bacteria</taxon>
        <taxon>Bacillati</taxon>
        <taxon>Bacillota</taxon>
        <taxon>Bacilli</taxon>
        <taxon>Bacillales</taxon>
        <taxon>Staphylococcaceae</taxon>
        <taxon>Staphylococcus</taxon>
    </lineage>
</organism>
<gene>
    <name evidence="1" type="ORF">CNH36_01890</name>
    <name evidence="4" type="ORF">DQU50_09360</name>
    <name evidence="2" type="ORF">EIG94_00840</name>
    <name evidence="3" type="ORF">EIH03_04045</name>
</gene>
<evidence type="ECO:0000313" key="4">
    <source>
        <dbReference type="EMBL" id="TXL39709.1"/>
    </source>
</evidence>
<dbReference type="Proteomes" id="UP000293434">
    <property type="component" value="Unassembled WGS sequence"/>
</dbReference>
<reference evidence="6 7" key="3">
    <citation type="submission" date="2018-11" db="EMBL/GenBank/DDBJ databases">
        <title>Genomic profiling of Staphylococcus species from a Poultry farm system in KwaZulu-Natal, South Africa.</title>
        <authorList>
            <person name="Amoako D.G."/>
            <person name="Somboro A.M."/>
            <person name="Abia A.L.K."/>
            <person name="Bester L.A."/>
            <person name="Essack S.Y."/>
        </authorList>
    </citation>
    <scope>NUCLEOTIDE SEQUENCE [LARGE SCALE GENOMIC DNA]</scope>
    <source>
        <strain evidence="3 7">SA12</strain>
        <strain evidence="2 6">SA9</strain>
    </source>
</reference>
<evidence type="ECO:0000313" key="8">
    <source>
        <dbReference type="Proteomes" id="UP000451682"/>
    </source>
</evidence>